<protein>
    <submittedName>
        <fullName evidence="1">Uncharacterized protein</fullName>
    </submittedName>
</protein>
<dbReference type="Proteomes" id="UP000325440">
    <property type="component" value="Unassembled WGS sequence"/>
</dbReference>
<evidence type="ECO:0000313" key="1">
    <source>
        <dbReference type="EMBL" id="VVC46051.1"/>
    </source>
</evidence>
<dbReference type="AlphaFoldDB" id="A0A5E4NQ94"/>
<proteinExistence type="predicted"/>
<reference evidence="1 2" key="1">
    <citation type="submission" date="2019-08" db="EMBL/GenBank/DDBJ databases">
        <authorList>
            <person name="Alioto T."/>
            <person name="Alioto T."/>
            <person name="Gomez Garrido J."/>
        </authorList>
    </citation>
    <scope>NUCLEOTIDE SEQUENCE [LARGE SCALE GENOMIC DNA]</scope>
</reference>
<gene>
    <name evidence="1" type="ORF">CINCED_3A003430</name>
</gene>
<organism evidence="1 2">
    <name type="scientific">Cinara cedri</name>
    <dbReference type="NCBI Taxonomy" id="506608"/>
    <lineage>
        <taxon>Eukaryota</taxon>
        <taxon>Metazoa</taxon>
        <taxon>Ecdysozoa</taxon>
        <taxon>Arthropoda</taxon>
        <taxon>Hexapoda</taxon>
        <taxon>Insecta</taxon>
        <taxon>Pterygota</taxon>
        <taxon>Neoptera</taxon>
        <taxon>Paraneoptera</taxon>
        <taxon>Hemiptera</taxon>
        <taxon>Sternorrhyncha</taxon>
        <taxon>Aphidomorpha</taxon>
        <taxon>Aphidoidea</taxon>
        <taxon>Aphididae</taxon>
        <taxon>Lachninae</taxon>
        <taxon>Cinara</taxon>
    </lineage>
</organism>
<accession>A0A5E4NQ94</accession>
<sequence>MANISPSTKNPMGKPVSSAQRMMIVNSYKVKLKKNTKLTVREAHIFISKQLGTGHHRCTGDYRRPMTERIDPARGVRMSLCNSFGCANTRIETSQKEIDDFPKYYVYYGNQLPKGSYCPYIFHSIYMLWIVGLLYHDMMNILPTSNISILQKKPLE</sequence>
<keyword evidence="2" id="KW-1185">Reference proteome</keyword>
<evidence type="ECO:0000313" key="2">
    <source>
        <dbReference type="Proteomes" id="UP000325440"/>
    </source>
</evidence>
<dbReference type="EMBL" id="CABPRJ010002430">
    <property type="protein sequence ID" value="VVC46051.1"/>
    <property type="molecule type" value="Genomic_DNA"/>
</dbReference>
<name>A0A5E4NQ94_9HEMI</name>